<dbReference type="EMBL" id="GBIH01001020">
    <property type="protein sequence ID" value="JAC93690.1"/>
    <property type="molecule type" value="mRNA"/>
</dbReference>
<proteinExistence type="evidence at transcript level"/>
<accession>A0A090XDB3</accession>
<feature type="region of interest" description="Disordered" evidence="1">
    <location>
        <begin position="1"/>
        <end position="28"/>
    </location>
</feature>
<dbReference type="AlphaFoldDB" id="A0A090XDB3"/>
<reference evidence="2" key="1">
    <citation type="journal article" date="2015" name="PLoS Negl. Trop. Dis.">
        <title>Deep Sequencing Analysis of the Ixodes ricinus Haemocytome.</title>
        <authorList>
            <person name="Kotsyfakis M."/>
            <person name="Kopacek P."/>
            <person name="Franta Z."/>
            <person name="Pedra J.H."/>
            <person name="Ribeiro J.M."/>
        </authorList>
    </citation>
    <scope>NUCLEOTIDE SEQUENCE</scope>
</reference>
<evidence type="ECO:0000313" key="2">
    <source>
        <dbReference type="EMBL" id="JAC93690.1"/>
    </source>
</evidence>
<name>A0A090XDB3_IXORI</name>
<evidence type="ECO:0000256" key="1">
    <source>
        <dbReference type="SAM" id="MobiDB-lite"/>
    </source>
</evidence>
<protein>
    <submittedName>
        <fullName evidence="2">Uncharacterized protein</fullName>
    </submittedName>
</protein>
<organism evidence="2">
    <name type="scientific">Ixodes ricinus</name>
    <name type="common">Common tick</name>
    <name type="synonym">Acarus ricinus</name>
    <dbReference type="NCBI Taxonomy" id="34613"/>
    <lineage>
        <taxon>Eukaryota</taxon>
        <taxon>Metazoa</taxon>
        <taxon>Ecdysozoa</taxon>
        <taxon>Arthropoda</taxon>
        <taxon>Chelicerata</taxon>
        <taxon>Arachnida</taxon>
        <taxon>Acari</taxon>
        <taxon>Parasitiformes</taxon>
        <taxon>Ixodida</taxon>
        <taxon>Ixodoidea</taxon>
        <taxon>Ixodidae</taxon>
        <taxon>Ixodinae</taxon>
        <taxon>Ixodes</taxon>
    </lineage>
</organism>
<sequence length="82" mass="8792">MPCPKRLPPDNRPPLHRDGGPPRGYLGSARTRYSIKADGGKRGVKTTAAVAGGIPAHCRETPFVYGSGARFSPSFVLGEWNE</sequence>
<feature type="compositionally biased region" description="Basic and acidic residues" evidence="1">
    <location>
        <begin position="7"/>
        <end position="20"/>
    </location>
</feature>